<dbReference type="Pfam" id="PF04474">
    <property type="entry name" value="DUF554"/>
    <property type="match status" value="1"/>
</dbReference>
<feature type="transmembrane region" description="Helical" evidence="1">
    <location>
        <begin position="32"/>
        <end position="49"/>
    </location>
</feature>
<name>A0A212JQV7_9BACT</name>
<evidence type="ECO:0000256" key="1">
    <source>
        <dbReference type="SAM" id="Phobius"/>
    </source>
</evidence>
<protein>
    <recommendedName>
        <fullName evidence="3">DUF554 domain-containing protein</fullName>
    </recommendedName>
</protein>
<keyword evidence="1" id="KW-1133">Transmembrane helix</keyword>
<feature type="transmembrane region" description="Helical" evidence="1">
    <location>
        <begin position="182"/>
        <end position="201"/>
    </location>
</feature>
<dbReference type="AlphaFoldDB" id="A0A212JQV7"/>
<sequence>MIGPIVNSGGLFIGGIIGVIFADIFPERLKKALPSIFGVITLCLGASLVGKAAALPAVTISLILGTMVGEIMYAEALLQKFLRAIFSLLKSKRMGDENFSLMVITLVAAFCFGSMGFLGAFHEGLTGKPDILLTKAALDMFTGVVFGSFMGFSVSLIAVPQFIILALIYMGATTIAPFMTPAMLNDFTACGGVIFVATGLRMCDIKIFPVINMLPAMAIILPLSHLWELYFPFK</sequence>
<keyword evidence="1" id="KW-0472">Membrane</keyword>
<keyword evidence="1" id="KW-0812">Transmembrane</keyword>
<gene>
    <name evidence="2" type="ORF">KM92DES2_11568</name>
</gene>
<feature type="transmembrane region" description="Helical" evidence="1">
    <location>
        <begin position="6"/>
        <end position="25"/>
    </location>
</feature>
<dbReference type="RefSeq" id="WP_192113422.1">
    <property type="nucleotide sequence ID" value="NZ_CABUEN010000017.1"/>
</dbReference>
<feature type="transmembrane region" description="Helical" evidence="1">
    <location>
        <begin position="55"/>
        <end position="78"/>
    </location>
</feature>
<dbReference type="PANTHER" id="PTHR36111:SF2">
    <property type="entry name" value="INNER MEMBRANE PROTEIN"/>
    <property type="match status" value="1"/>
</dbReference>
<dbReference type="InterPro" id="IPR007563">
    <property type="entry name" value="DUF554"/>
</dbReference>
<proteinExistence type="predicted"/>
<organism evidence="2">
    <name type="scientific">uncultured Desulfovibrio sp</name>
    <dbReference type="NCBI Taxonomy" id="167968"/>
    <lineage>
        <taxon>Bacteria</taxon>
        <taxon>Pseudomonadati</taxon>
        <taxon>Thermodesulfobacteriota</taxon>
        <taxon>Desulfovibrionia</taxon>
        <taxon>Desulfovibrionales</taxon>
        <taxon>Desulfovibrionaceae</taxon>
        <taxon>Desulfovibrio</taxon>
        <taxon>environmental samples</taxon>
    </lineage>
</organism>
<feature type="transmembrane region" description="Helical" evidence="1">
    <location>
        <begin position="207"/>
        <end position="227"/>
    </location>
</feature>
<evidence type="ECO:0008006" key="3">
    <source>
        <dbReference type="Google" id="ProtNLM"/>
    </source>
</evidence>
<reference evidence="2" key="1">
    <citation type="submission" date="2016-04" db="EMBL/GenBank/DDBJ databases">
        <authorList>
            <person name="Evans L.H."/>
            <person name="Alamgir A."/>
            <person name="Owens N."/>
            <person name="Weber N.D."/>
            <person name="Virtaneva K."/>
            <person name="Barbian K."/>
            <person name="Babar A."/>
            <person name="Rosenke K."/>
        </authorList>
    </citation>
    <scope>NUCLEOTIDE SEQUENCE</scope>
    <source>
        <strain evidence="2">92-2</strain>
    </source>
</reference>
<feature type="transmembrane region" description="Helical" evidence="1">
    <location>
        <begin position="99"/>
        <end position="121"/>
    </location>
</feature>
<evidence type="ECO:0000313" key="2">
    <source>
        <dbReference type="EMBL" id="SBW01854.1"/>
    </source>
</evidence>
<dbReference type="PANTHER" id="PTHR36111">
    <property type="entry name" value="INNER MEMBRANE PROTEIN-RELATED"/>
    <property type="match status" value="1"/>
</dbReference>
<accession>A0A212JQV7</accession>
<feature type="transmembrane region" description="Helical" evidence="1">
    <location>
        <begin position="141"/>
        <end position="170"/>
    </location>
</feature>
<dbReference type="EMBL" id="FLUP01000001">
    <property type="protein sequence ID" value="SBW01854.1"/>
    <property type="molecule type" value="Genomic_DNA"/>
</dbReference>